<dbReference type="SMART" id="SM00935">
    <property type="entry name" value="OmpH"/>
    <property type="match status" value="1"/>
</dbReference>
<dbReference type="PANTHER" id="PTHR35089:SF1">
    <property type="entry name" value="CHAPERONE PROTEIN SKP"/>
    <property type="match status" value="1"/>
</dbReference>
<keyword evidence="6" id="KW-1185">Reference proteome</keyword>
<dbReference type="InterPro" id="IPR005632">
    <property type="entry name" value="Chaperone_Skp"/>
</dbReference>
<accession>A0ABR7QFJ8</accession>
<keyword evidence="3" id="KW-0175">Coiled coil</keyword>
<evidence type="ECO:0000256" key="3">
    <source>
        <dbReference type="SAM" id="Coils"/>
    </source>
</evidence>
<sequence length="174" mass="19856">MRIKHLLCTVAIVFFSFAASAQTKVGTVNINIIVSQLPEIPQVQKGIQDYEKQLQSDLKLKLDAYSKEVEEANKIFATMTEEAKKKKQQEIFELESDIQKFRQNAAQLAQLKQDELMRPLYKKVGEAVAIVAQEEKYTQVFTLDGNELAYVDPLYDLTMKVAKRLGLDIEAKKK</sequence>
<keyword evidence="2 4" id="KW-0732">Signal</keyword>
<protein>
    <submittedName>
        <fullName evidence="5">OmpH family outer membrane protein</fullName>
    </submittedName>
</protein>
<feature type="signal peptide" evidence="4">
    <location>
        <begin position="1"/>
        <end position="21"/>
    </location>
</feature>
<evidence type="ECO:0000256" key="2">
    <source>
        <dbReference type="ARBA" id="ARBA00022729"/>
    </source>
</evidence>
<evidence type="ECO:0000313" key="5">
    <source>
        <dbReference type="EMBL" id="MBC8757349.1"/>
    </source>
</evidence>
<dbReference type="PANTHER" id="PTHR35089">
    <property type="entry name" value="CHAPERONE PROTEIN SKP"/>
    <property type="match status" value="1"/>
</dbReference>
<reference evidence="5 6" key="1">
    <citation type="submission" date="2020-07" db="EMBL/GenBank/DDBJ databases">
        <title>Description of Kordia aestuariivivens sp. nov., isolated from a tidal flat.</title>
        <authorList>
            <person name="Park S."/>
            <person name="Yoon J.-H."/>
        </authorList>
    </citation>
    <scope>NUCLEOTIDE SEQUENCE [LARGE SCALE GENOMIC DNA]</scope>
    <source>
        <strain evidence="5 6">YSTF-M3</strain>
    </source>
</reference>
<dbReference type="RefSeq" id="WP_187564390.1">
    <property type="nucleotide sequence ID" value="NZ_JACGWS010000019.1"/>
</dbReference>
<dbReference type="Proteomes" id="UP000619238">
    <property type="component" value="Unassembled WGS sequence"/>
</dbReference>
<dbReference type="EMBL" id="JACGWS010000019">
    <property type="protein sequence ID" value="MBC8757349.1"/>
    <property type="molecule type" value="Genomic_DNA"/>
</dbReference>
<evidence type="ECO:0000256" key="4">
    <source>
        <dbReference type="SAM" id="SignalP"/>
    </source>
</evidence>
<name>A0ABR7QFJ8_9FLAO</name>
<dbReference type="Pfam" id="PF03938">
    <property type="entry name" value="OmpH"/>
    <property type="match status" value="1"/>
</dbReference>
<comment type="caution">
    <text evidence="5">The sequence shown here is derived from an EMBL/GenBank/DDBJ whole genome shotgun (WGS) entry which is preliminary data.</text>
</comment>
<gene>
    <name evidence="5" type="ORF">H2O64_21955</name>
</gene>
<organism evidence="5 6">
    <name type="scientific">Kordia aestuariivivens</name>
    <dbReference type="NCBI Taxonomy" id="2759037"/>
    <lineage>
        <taxon>Bacteria</taxon>
        <taxon>Pseudomonadati</taxon>
        <taxon>Bacteroidota</taxon>
        <taxon>Flavobacteriia</taxon>
        <taxon>Flavobacteriales</taxon>
        <taxon>Flavobacteriaceae</taxon>
        <taxon>Kordia</taxon>
    </lineage>
</organism>
<proteinExistence type="inferred from homology"/>
<feature type="coiled-coil region" evidence="3">
    <location>
        <begin position="55"/>
        <end position="111"/>
    </location>
</feature>
<evidence type="ECO:0000313" key="6">
    <source>
        <dbReference type="Proteomes" id="UP000619238"/>
    </source>
</evidence>
<comment type="similarity">
    <text evidence="1">Belongs to the Skp family.</text>
</comment>
<dbReference type="Gene3D" id="3.30.910.20">
    <property type="entry name" value="Skp domain"/>
    <property type="match status" value="1"/>
</dbReference>
<feature type="chain" id="PRO_5046500867" evidence="4">
    <location>
        <begin position="22"/>
        <end position="174"/>
    </location>
</feature>
<evidence type="ECO:0000256" key="1">
    <source>
        <dbReference type="ARBA" id="ARBA00009091"/>
    </source>
</evidence>
<dbReference type="SUPFAM" id="SSF111384">
    <property type="entry name" value="OmpH-like"/>
    <property type="match status" value="1"/>
</dbReference>
<dbReference type="InterPro" id="IPR024930">
    <property type="entry name" value="Skp_dom_sf"/>
</dbReference>